<keyword evidence="2" id="KW-0805">Transcription regulation</keyword>
<keyword evidence="4" id="KW-0804">Transcription</keyword>
<feature type="non-terminal residue" evidence="6">
    <location>
        <position position="1"/>
    </location>
</feature>
<dbReference type="Gene3D" id="2.40.330.10">
    <property type="entry name" value="DNA-binding pseudobarrel domain"/>
    <property type="match status" value="1"/>
</dbReference>
<evidence type="ECO:0000313" key="6">
    <source>
        <dbReference type="EMBL" id="PNX90473.1"/>
    </source>
</evidence>
<reference evidence="6 7" key="1">
    <citation type="journal article" date="2014" name="Am. J. Bot.">
        <title>Genome assembly and annotation for red clover (Trifolium pratense; Fabaceae).</title>
        <authorList>
            <person name="Istvanek J."/>
            <person name="Jaros M."/>
            <person name="Krenek A."/>
            <person name="Repkova J."/>
        </authorList>
    </citation>
    <scope>NUCLEOTIDE SEQUENCE [LARGE SCALE GENOMIC DNA]</scope>
    <source>
        <strain evidence="7">cv. Tatra</strain>
        <tissue evidence="6">Young leaves</tissue>
    </source>
</reference>
<keyword evidence="5" id="KW-0539">Nucleus</keyword>
<evidence type="ECO:0008006" key="8">
    <source>
        <dbReference type="Google" id="ProtNLM"/>
    </source>
</evidence>
<evidence type="ECO:0000256" key="2">
    <source>
        <dbReference type="ARBA" id="ARBA00023015"/>
    </source>
</evidence>
<keyword evidence="3" id="KW-0238">DNA-binding</keyword>
<name>A0A2K3MI55_TRIPR</name>
<evidence type="ECO:0000256" key="4">
    <source>
        <dbReference type="ARBA" id="ARBA00023163"/>
    </source>
</evidence>
<gene>
    <name evidence="6" type="ORF">L195_g046597</name>
</gene>
<dbReference type="AlphaFoldDB" id="A0A2K3MI55"/>
<sequence>RNELGRYWHLFDSQGLQLKVGFKNDDDVPRITTGWTTLREHYGFHGHHAIFFKYLGNNLFQIIKNDSTISPDKFPTWHTKTRSLRKAVTFAMTMTDDPEVVPYLILPEKMGEYLWNTMLDEVNVIGIIREKHKCELEYQKDPFEVRIKKGWREVVGINGFKVGDRLLFNTSSIYDDHTFFVRSCK</sequence>
<protein>
    <recommendedName>
        <fullName evidence="8">TF-B3 domain-containing protein</fullName>
    </recommendedName>
</protein>
<comment type="subcellular location">
    <subcellularLocation>
        <location evidence="1">Nucleus</location>
    </subcellularLocation>
</comment>
<dbReference type="Proteomes" id="UP000236291">
    <property type="component" value="Unassembled WGS sequence"/>
</dbReference>
<organism evidence="6 7">
    <name type="scientific">Trifolium pratense</name>
    <name type="common">Red clover</name>
    <dbReference type="NCBI Taxonomy" id="57577"/>
    <lineage>
        <taxon>Eukaryota</taxon>
        <taxon>Viridiplantae</taxon>
        <taxon>Streptophyta</taxon>
        <taxon>Embryophyta</taxon>
        <taxon>Tracheophyta</taxon>
        <taxon>Spermatophyta</taxon>
        <taxon>Magnoliopsida</taxon>
        <taxon>eudicotyledons</taxon>
        <taxon>Gunneridae</taxon>
        <taxon>Pentapetalae</taxon>
        <taxon>rosids</taxon>
        <taxon>fabids</taxon>
        <taxon>Fabales</taxon>
        <taxon>Fabaceae</taxon>
        <taxon>Papilionoideae</taxon>
        <taxon>50 kb inversion clade</taxon>
        <taxon>NPAAA clade</taxon>
        <taxon>Hologalegina</taxon>
        <taxon>IRL clade</taxon>
        <taxon>Trifolieae</taxon>
        <taxon>Trifolium</taxon>
    </lineage>
</organism>
<accession>A0A2K3MI55</accession>
<dbReference type="GO" id="GO:0005634">
    <property type="term" value="C:nucleus"/>
    <property type="evidence" value="ECO:0007669"/>
    <property type="project" value="UniProtKB-SubCell"/>
</dbReference>
<evidence type="ECO:0000256" key="1">
    <source>
        <dbReference type="ARBA" id="ARBA00004123"/>
    </source>
</evidence>
<reference evidence="6 7" key="2">
    <citation type="journal article" date="2017" name="Front. Plant Sci.">
        <title>Gene Classification and Mining of Molecular Markers Useful in Red Clover (Trifolium pratense) Breeding.</title>
        <authorList>
            <person name="Istvanek J."/>
            <person name="Dluhosova J."/>
            <person name="Dluhos P."/>
            <person name="Patkova L."/>
            <person name="Nedelnik J."/>
            <person name="Repkova J."/>
        </authorList>
    </citation>
    <scope>NUCLEOTIDE SEQUENCE [LARGE SCALE GENOMIC DNA]</scope>
    <source>
        <strain evidence="7">cv. Tatra</strain>
        <tissue evidence="6">Young leaves</tissue>
    </source>
</reference>
<dbReference type="SUPFAM" id="SSF101936">
    <property type="entry name" value="DNA-binding pseudobarrel domain"/>
    <property type="match status" value="1"/>
</dbReference>
<evidence type="ECO:0000313" key="7">
    <source>
        <dbReference type="Proteomes" id="UP000236291"/>
    </source>
</evidence>
<dbReference type="EMBL" id="ASHM01062926">
    <property type="protein sequence ID" value="PNX90473.1"/>
    <property type="molecule type" value="Genomic_DNA"/>
</dbReference>
<dbReference type="InterPro" id="IPR015300">
    <property type="entry name" value="DNA-bd_pseudobarrel_sf"/>
</dbReference>
<evidence type="ECO:0000256" key="3">
    <source>
        <dbReference type="ARBA" id="ARBA00023125"/>
    </source>
</evidence>
<comment type="caution">
    <text evidence="6">The sequence shown here is derived from an EMBL/GenBank/DDBJ whole genome shotgun (WGS) entry which is preliminary data.</text>
</comment>
<dbReference type="GO" id="GO:0003677">
    <property type="term" value="F:DNA binding"/>
    <property type="evidence" value="ECO:0007669"/>
    <property type="project" value="UniProtKB-KW"/>
</dbReference>
<proteinExistence type="predicted"/>
<evidence type="ECO:0000256" key="5">
    <source>
        <dbReference type="ARBA" id="ARBA00023242"/>
    </source>
</evidence>